<evidence type="ECO:0000259" key="11">
    <source>
        <dbReference type="Pfam" id="PF20511"/>
    </source>
</evidence>
<keyword evidence="6 13" id="KW-0413">Isomerase</keyword>
<dbReference type="InterPro" id="IPR046457">
    <property type="entry name" value="PMI_typeI_cat"/>
</dbReference>
<dbReference type="Gene3D" id="2.60.120.10">
    <property type="entry name" value="Jelly Rolls"/>
    <property type="match status" value="2"/>
</dbReference>
<comment type="catalytic activity">
    <reaction evidence="1">
        <text>D-mannose 6-phosphate = D-fructose 6-phosphate</text>
        <dbReference type="Rhea" id="RHEA:12356"/>
        <dbReference type="ChEBI" id="CHEBI:58735"/>
        <dbReference type="ChEBI" id="CHEBI:61527"/>
        <dbReference type="EC" id="5.3.1.8"/>
    </reaction>
</comment>
<evidence type="ECO:0000313" key="14">
    <source>
        <dbReference type="Proteomes" id="UP000230282"/>
    </source>
</evidence>
<dbReference type="GO" id="GO:0009298">
    <property type="term" value="P:GDP-mannose biosynthetic process"/>
    <property type="evidence" value="ECO:0007669"/>
    <property type="project" value="InterPro"/>
</dbReference>
<dbReference type="PANTHER" id="PTHR10309:SF0">
    <property type="entry name" value="MANNOSE-6-PHOSPHATE ISOMERASE"/>
    <property type="match status" value="1"/>
</dbReference>
<feature type="binding site" evidence="10">
    <location>
        <position position="99"/>
    </location>
    <ligand>
        <name>Zn(2+)</name>
        <dbReference type="ChEBI" id="CHEBI:29105"/>
    </ligand>
</feature>
<gene>
    <name evidence="13" type="primary">manA</name>
    <name evidence="13" type="ORF">CVP04_06600</name>
</gene>
<feature type="binding site" evidence="10">
    <location>
        <position position="136"/>
    </location>
    <ligand>
        <name>Zn(2+)</name>
        <dbReference type="ChEBI" id="CHEBI:29105"/>
    </ligand>
</feature>
<keyword evidence="14" id="KW-1185">Reference proteome</keyword>
<evidence type="ECO:0000256" key="3">
    <source>
        <dbReference type="ARBA" id="ARBA00011956"/>
    </source>
</evidence>
<reference evidence="13 14" key="1">
    <citation type="submission" date="2017-11" db="EMBL/GenBank/DDBJ databases">
        <title>Reclassification of Bisgaard taxon 5 as Caviibacterium pharyngocola gen. nov., sp. nov.</title>
        <authorList>
            <person name="Christensen H."/>
        </authorList>
    </citation>
    <scope>NUCLEOTIDE SEQUENCE [LARGE SCALE GENOMIC DNA]</scope>
    <source>
        <strain evidence="13 14">7_3</strain>
    </source>
</reference>
<dbReference type="PROSITE" id="PS00965">
    <property type="entry name" value="PMI_I_1"/>
    <property type="match status" value="1"/>
</dbReference>
<dbReference type="PRINTS" id="PR00714">
    <property type="entry name" value="MAN6PISMRASE"/>
</dbReference>
<evidence type="ECO:0000256" key="4">
    <source>
        <dbReference type="ARBA" id="ARBA00022723"/>
    </source>
</evidence>
<dbReference type="Gene3D" id="1.10.441.10">
    <property type="entry name" value="Phosphomannose Isomerase, domain 2"/>
    <property type="match status" value="1"/>
</dbReference>
<keyword evidence="5 10" id="KW-0862">Zinc</keyword>
<dbReference type="InterPro" id="IPR014710">
    <property type="entry name" value="RmlC-like_jellyroll"/>
</dbReference>
<dbReference type="Proteomes" id="UP000230282">
    <property type="component" value="Unassembled WGS sequence"/>
</dbReference>
<dbReference type="GO" id="GO:0005829">
    <property type="term" value="C:cytosol"/>
    <property type="evidence" value="ECO:0007669"/>
    <property type="project" value="TreeGrafter"/>
</dbReference>
<dbReference type="PANTHER" id="PTHR10309">
    <property type="entry name" value="MANNOSE-6-PHOSPHATE ISOMERASE"/>
    <property type="match status" value="1"/>
</dbReference>
<dbReference type="InterPro" id="IPR016305">
    <property type="entry name" value="Mannose-6-P_Isomerase"/>
</dbReference>
<accession>A0A2M8RVV9</accession>
<feature type="binding site" evidence="10">
    <location>
        <position position="265"/>
    </location>
    <ligand>
        <name>Zn(2+)</name>
        <dbReference type="ChEBI" id="CHEBI:29105"/>
    </ligand>
</feature>
<dbReference type="SUPFAM" id="SSF51182">
    <property type="entry name" value="RmlC-like cupins"/>
    <property type="match status" value="1"/>
</dbReference>
<evidence type="ECO:0000256" key="5">
    <source>
        <dbReference type="ARBA" id="ARBA00022833"/>
    </source>
</evidence>
<organism evidence="13 14">
    <name type="scientific">Caviibacterium pharyngocola</name>
    <dbReference type="NCBI Taxonomy" id="28159"/>
    <lineage>
        <taxon>Bacteria</taxon>
        <taxon>Pseudomonadati</taxon>
        <taxon>Pseudomonadota</taxon>
        <taxon>Gammaproteobacteria</taxon>
        <taxon>Pasteurellales</taxon>
        <taxon>Pasteurellaceae</taxon>
        <taxon>Caviibacterium</taxon>
    </lineage>
</organism>
<feature type="domain" description="Phosphomannose isomerase type I catalytic" evidence="11">
    <location>
        <begin position="4"/>
        <end position="151"/>
    </location>
</feature>
<dbReference type="GO" id="GO:0008270">
    <property type="term" value="F:zinc ion binding"/>
    <property type="evidence" value="ECO:0007669"/>
    <property type="project" value="InterPro"/>
</dbReference>
<evidence type="ECO:0000259" key="12">
    <source>
        <dbReference type="Pfam" id="PF21621"/>
    </source>
</evidence>
<dbReference type="PIRSF" id="PIRSF001480">
    <property type="entry name" value="Mannose-6-phosphate_isomerase"/>
    <property type="match status" value="1"/>
</dbReference>
<dbReference type="InterPro" id="IPR001250">
    <property type="entry name" value="Man6P_Isoase-1"/>
</dbReference>
<keyword evidence="4 10" id="KW-0479">Metal-binding</keyword>
<comment type="similarity">
    <text evidence="2">Belongs to the mannose-6-phosphate isomerase type 1 family.</text>
</comment>
<dbReference type="GO" id="GO:0005975">
    <property type="term" value="P:carbohydrate metabolic process"/>
    <property type="evidence" value="ECO:0007669"/>
    <property type="project" value="InterPro"/>
</dbReference>
<dbReference type="CDD" id="cd07011">
    <property type="entry name" value="cupin_PMI_type_I_N"/>
    <property type="match status" value="1"/>
</dbReference>
<dbReference type="EMBL" id="PHGZ01000013">
    <property type="protein sequence ID" value="PJG83022.1"/>
    <property type="molecule type" value="Genomic_DNA"/>
</dbReference>
<comment type="caution">
    <text evidence="13">The sequence shown here is derived from an EMBL/GenBank/DDBJ whole genome shotgun (WGS) entry which is preliminary data.</text>
</comment>
<feature type="active site" evidence="9">
    <location>
        <position position="284"/>
    </location>
</feature>
<evidence type="ECO:0000313" key="13">
    <source>
        <dbReference type="EMBL" id="PJG83022.1"/>
    </source>
</evidence>
<dbReference type="AlphaFoldDB" id="A0A2M8RVV9"/>
<evidence type="ECO:0000256" key="7">
    <source>
        <dbReference type="ARBA" id="ARBA00029741"/>
    </source>
</evidence>
<dbReference type="EC" id="5.3.1.8" evidence="3"/>
<evidence type="ECO:0000256" key="9">
    <source>
        <dbReference type="PIRSR" id="PIRSR001480-1"/>
    </source>
</evidence>
<sequence>MKRIYKLNGCLQHYVWGGEDYLPDLLGIEKQPNQHYAEWWLGAHSSAPSMLEINDTQQPLNAFLAQNPTALGDESRAVFGTELPYLLKILDVKQPLSIQLHPTKQQAEQGFARENAEGIDLKDSKRTYKDNNHKPEMMIALSDFWLLHGFKAKADILADLQARPSLHTLAEKLQTQDPHAFYADIMQADQAQLSAWLMPIVEANQVRYKNQQLSLNNPDYWVLYTLDAMQISAEKLDAGLICFYLFNIVNIKEGKGIYQDAGIPHAYLRGQNIELMACSDNVVRGGLTPKYVDIPELLKIIDCREIVPEIIPSAENRKIFTYPTPAKDFALTHIQYEPAESAQLHAANAEILLVMDGELKISTNSTALCLKQGESAFICADTDYRIEGARQGYAVIARLP</sequence>
<protein>
    <recommendedName>
        <fullName evidence="3">mannose-6-phosphate isomerase</fullName>
        <ecNumber evidence="3">5.3.1.8</ecNumber>
    </recommendedName>
    <alternativeName>
        <fullName evidence="7">Phosphohexomutase</fullName>
    </alternativeName>
    <alternativeName>
        <fullName evidence="8">Phosphomannose isomerase</fullName>
    </alternativeName>
</protein>
<dbReference type="GO" id="GO:0004476">
    <property type="term" value="F:mannose-6-phosphate isomerase activity"/>
    <property type="evidence" value="ECO:0007669"/>
    <property type="project" value="UniProtKB-EC"/>
</dbReference>
<dbReference type="OrthoDB" id="9792649at2"/>
<evidence type="ECO:0000256" key="8">
    <source>
        <dbReference type="ARBA" id="ARBA00030762"/>
    </source>
</evidence>
<evidence type="ECO:0000256" key="6">
    <source>
        <dbReference type="ARBA" id="ARBA00023235"/>
    </source>
</evidence>
<proteinExistence type="inferred from homology"/>
<feature type="binding site" evidence="10">
    <location>
        <position position="101"/>
    </location>
    <ligand>
        <name>Zn(2+)</name>
        <dbReference type="ChEBI" id="CHEBI:29105"/>
    </ligand>
</feature>
<dbReference type="Pfam" id="PF21621">
    <property type="entry name" value="MPI_cupin_dom"/>
    <property type="match status" value="1"/>
</dbReference>
<evidence type="ECO:0000256" key="2">
    <source>
        <dbReference type="ARBA" id="ARBA00010772"/>
    </source>
</evidence>
<dbReference type="Pfam" id="PF20511">
    <property type="entry name" value="PMI_typeI_cat"/>
    <property type="match status" value="1"/>
</dbReference>
<dbReference type="RefSeq" id="WP_100296712.1">
    <property type="nucleotide sequence ID" value="NZ_PHGZ01000013.1"/>
</dbReference>
<dbReference type="InterPro" id="IPR049071">
    <property type="entry name" value="MPI_cupin_dom"/>
</dbReference>
<name>A0A2M8RVV9_9PAST</name>
<dbReference type="InterPro" id="IPR011051">
    <property type="entry name" value="RmlC_Cupin_sf"/>
</dbReference>
<dbReference type="InterPro" id="IPR018050">
    <property type="entry name" value="Pmannose_isomerase-type1_CS"/>
</dbReference>
<evidence type="ECO:0000256" key="1">
    <source>
        <dbReference type="ARBA" id="ARBA00000757"/>
    </source>
</evidence>
<evidence type="ECO:0000256" key="10">
    <source>
        <dbReference type="PIRSR" id="PIRSR001480-2"/>
    </source>
</evidence>
<dbReference type="NCBIfam" id="TIGR00218">
    <property type="entry name" value="manA"/>
    <property type="match status" value="1"/>
</dbReference>
<feature type="domain" description="Mannose-6-phosphate isomerase cupin" evidence="12">
    <location>
        <begin position="319"/>
        <end position="388"/>
    </location>
</feature>
<comment type="cofactor">
    <cofactor evidence="10">
        <name>Zn(2+)</name>
        <dbReference type="ChEBI" id="CHEBI:29105"/>
    </cofactor>
    <text evidence="10">Binds 1 zinc ion per subunit.</text>
</comment>